<evidence type="ECO:0000313" key="2">
    <source>
        <dbReference type="EMBL" id="ABG53355.1"/>
    </source>
</evidence>
<proteinExistence type="predicted"/>
<gene>
    <name evidence="2" type="ordered locus">Tery_4363</name>
</gene>
<dbReference type="eggNOG" id="COG4995">
    <property type="taxonomic scope" value="Bacteria"/>
</dbReference>
<organism evidence="2">
    <name type="scientific">Trichodesmium erythraeum (strain IMS101)</name>
    <dbReference type="NCBI Taxonomy" id="203124"/>
    <lineage>
        <taxon>Bacteria</taxon>
        <taxon>Bacillati</taxon>
        <taxon>Cyanobacteriota</taxon>
        <taxon>Cyanophyceae</taxon>
        <taxon>Oscillatoriophycideae</taxon>
        <taxon>Oscillatoriales</taxon>
        <taxon>Microcoleaceae</taxon>
        <taxon>Trichodesmium</taxon>
    </lineage>
</organism>
<dbReference type="Pfam" id="PF12770">
    <property type="entry name" value="CHAT"/>
    <property type="match status" value="1"/>
</dbReference>
<protein>
    <recommendedName>
        <fullName evidence="1">CHAT domain-containing protein</fullName>
    </recommendedName>
</protein>
<evidence type="ECO:0000259" key="1">
    <source>
        <dbReference type="Pfam" id="PF12770"/>
    </source>
</evidence>
<dbReference type="EMBL" id="CP000393">
    <property type="protein sequence ID" value="ABG53355.1"/>
    <property type="molecule type" value="Genomic_DNA"/>
</dbReference>
<feature type="domain" description="CHAT" evidence="1">
    <location>
        <begin position="136"/>
        <end position="403"/>
    </location>
</feature>
<dbReference type="HOGENOM" id="CLU_508821_0_0_3"/>
<dbReference type="OrthoDB" id="446990at2"/>
<name>Q10WL9_TRIEI</name>
<dbReference type="KEGG" id="ter:Tery_4363"/>
<accession>Q10WL9</accession>
<sequence length="534" mass="59722">MELLELYLSPLDDSTKFEVIVTDSPAGQGRNESLLPFLDAEWDWRITVIRSLEVSTFRPEFFSAQEQEWMSQAGILGSDRSNFHPNYLINIGKALYSSLFPPGSKVENLLQKSISFAESKSTKLLVRLKLDGDVAQKTRLADYPWELLHNQGFLCHYQVEFSRYIAYPSVPPNLPTAEKLNVLLVSSAASDHKLNLQPLSRKEQKAVLKGLEKARDRGDIFLAQLEEPTLDELRNYLTEHRGDKGPHVIHFDGHGLFGQRCPNSECGAMNGGTKSRRCRKCETELPLPQGYLVFEDKDGDADYISGQELGTLLQQSGLRDGNGKTEGVVLVVLSACQSGMAIVGESVFNGAAQSLIAHRVPAVVAMQYSVRVDSATKFAEQFYRSLGQKNSLAVAVSQGRAAMGVDGNQWYRPVLYLRWQDNEGGQLFVTQSTIKSINKSVNKPIPSNHPPIIEDQIKLSLRAIPNQNINNINSPEILVVDTVVDTLATLSELKAGLYKLYKKCKEPKILEEIEKIEHLEFNQKKLLQSELYSR</sequence>
<dbReference type="STRING" id="203124.Tery_4363"/>
<dbReference type="AlphaFoldDB" id="Q10WL9"/>
<dbReference type="InterPro" id="IPR024983">
    <property type="entry name" value="CHAT_dom"/>
</dbReference>
<reference evidence="2" key="1">
    <citation type="submission" date="2006-06" db="EMBL/GenBank/DDBJ databases">
        <title>Complete sequence of Trichodesmium erythraeum IMS101.</title>
        <authorList>
            <consortium name="US DOE Joint Genome Institute"/>
            <person name="Copeland A."/>
            <person name="Lucas S."/>
            <person name="Lapidus A."/>
            <person name="Barry K."/>
            <person name="Detter J.C."/>
            <person name="Glavina del Rio T."/>
            <person name="Hammon N."/>
            <person name="Israni S."/>
            <person name="Dalin E."/>
            <person name="Tice H."/>
            <person name="Pitluck S."/>
            <person name="Kiss H."/>
            <person name="Munk A.C."/>
            <person name="Brettin T."/>
            <person name="Bruce D."/>
            <person name="Han C."/>
            <person name="Tapia R."/>
            <person name="Gilna P."/>
            <person name="Schmutz J."/>
            <person name="Larimer F."/>
            <person name="Land M."/>
            <person name="Hauser L."/>
            <person name="Kyrpides N."/>
            <person name="Kim E."/>
            <person name="Richardson P."/>
        </authorList>
    </citation>
    <scope>NUCLEOTIDE SEQUENCE [LARGE SCALE GENOMIC DNA]</scope>
    <source>
        <strain evidence="2">IMS101</strain>
    </source>
</reference>